<evidence type="ECO:0000313" key="1">
    <source>
        <dbReference type="EMBL" id="RXR30001.1"/>
    </source>
</evidence>
<dbReference type="AlphaFoldDB" id="A0A4Q1KJI9"/>
<dbReference type="EMBL" id="SBKP01000003">
    <property type="protein sequence ID" value="RXR30001.1"/>
    <property type="molecule type" value="Genomic_DNA"/>
</dbReference>
<organism evidence="1 2">
    <name type="scientific">Sphingobium fluviale</name>
    <dbReference type="NCBI Taxonomy" id="2506423"/>
    <lineage>
        <taxon>Bacteria</taxon>
        <taxon>Pseudomonadati</taxon>
        <taxon>Pseudomonadota</taxon>
        <taxon>Alphaproteobacteria</taxon>
        <taxon>Sphingomonadales</taxon>
        <taxon>Sphingomonadaceae</taxon>
        <taxon>Sphingobium</taxon>
    </lineage>
</organism>
<evidence type="ECO:0000313" key="2">
    <source>
        <dbReference type="Proteomes" id="UP000290958"/>
    </source>
</evidence>
<reference evidence="2" key="1">
    <citation type="submission" date="2019-01" db="EMBL/GenBank/DDBJ databases">
        <title>Cytophagaceae bacterium strain CAR-16.</title>
        <authorList>
            <person name="Chen W.-M."/>
        </authorList>
    </citation>
    <scope>NUCLEOTIDE SEQUENCE [LARGE SCALE GENOMIC DNA]</scope>
    <source>
        <strain evidence="2">CHR27</strain>
    </source>
</reference>
<sequence length="224" mass="25096">MGSKEMPYRGFRAWAGIALATSILPSCQTSADREQKAKEEFERYKAQIARRGGYVELNTPQGRFRFQVYAGRCAYGRDHKSYSAELTYPKLELRDEPCDPPHASGNNITIHTGSPNGGRAWDALPTSKLHPPSELKPGEMHIYEAEDMQGKPRQQLQALYTIFGVSPQHVRYIGDCQLLTICKMSIKVYDLGADVYFDRAHLNDAGRIVDAVADHLSASYESKP</sequence>
<accession>A0A4Q1KJI9</accession>
<keyword evidence="2" id="KW-1185">Reference proteome</keyword>
<gene>
    <name evidence="1" type="ORF">EQG66_05585</name>
</gene>
<proteinExistence type="predicted"/>
<dbReference type="RefSeq" id="WP_129403572.1">
    <property type="nucleotide sequence ID" value="NZ_SBKP01000003.1"/>
</dbReference>
<dbReference type="Proteomes" id="UP000290958">
    <property type="component" value="Unassembled WGS sequence"/>
</dbReference>
<name>A0A4Q1KJI9_9SPHN</name>
<protein>
    <submittedName>
        <fullName evidence="1">Uncharacterized protein</fullName>
    </submittedName>
</protein>
<comment type="caution">
    <text evidence="1">The sequence shown here is derived from an EMBL/GenBank/DDBJ whole genome shotgun (WGS) entry which is preliminary data.</text>
</comment>